<dbReference type="RefSeq" id="WP_207682869.1">
    <property type="nucleotide sequence ID" value="NZ_CP061800.1"/>
</dbReference>
<name>A0A975GNK0_9BACT</name>
<protein>
    <submittedName>
        <fullName evidence="1">Uncharacterized protein</fullName>
    </submittedName>
</protein>
<evidence type="ECO:0000313" key="1">
    <source>
        <dbReference type="EMBL" id="QTA87854.1"/>
    </source>
</evidence>
<proteinExistence type="predicted"/>
<gene>
    <name evidence="1" type="ORF">dnm_038920</name>
</gene>
<organism evidence="1 2">
    <name type="scientific">Desulfonema magnum</name>
    <dbReference type="NCBI Taxonomy" id="45655"/>
    <lineage>
        <taxon>Bacteria</taxon>
        <taxon>Pseudomonadati</taxon>
        <taxon>Thermodesulfobacteriota</taxon>
        <taxon>Desulfobacteria</taxon>
        <taxon>Desulfobacterales</taxon>
        <taxon>Desulfococcaceae</taxon>
        <taxon>Desulfonema</taxon>
    </lineage>
</organism>
<accession>A0A975GNK0</accession>
<sequence length="173" mass="20375">MNIHQFNMQFNPEEDRIIFRLNTVNGEEFRFFLTRRFVKVLWPVLLQLLSNDLKRREPVKAHVVKEVLEFEREEVVSKANFKQQYVEQAKTFPLGEDIILLFRIQVKQAPGGDILCLHPSKGKGIEFMVNNTFLHPFCKLLQDAVIKAQWELDYLFAQNRPVEKAQPSPKVLH</sequence>
<dbReference type="AlphaFoldDB" id="A0A975GNK0"/>
<reference evidence="1" key="1">
    <citation type="journal article" date="2021" name="Microb. Physiol.">
        <title>Proteogenomic Insights into the Physiology of Marine, Sulfate-Reducing, Filamentous Desulfonema limicola and Desulfonema magnum.</title>
        <authorList>
            <person name="Schnaars V."/>
            <person name="Wohlbrand L."/>
            <person name="Scheve S."/>
            <person name="Hinrichs C."/>
            <person name="Reinhardt R."/>
            <person name="Rabus R."/>
        </authorList>
    </citation>
    <scope>NUCLEOTIDE SEQUENCE</scope>
    <source>
        <strain evidence="1">4be13</strain>
    </source>
</reference>
<dbReference type="EMBL" id="CP061800">
    <property type="protein sequence ID" value="QTA87854.1"/>
    <property type="molecule type" value="Genomic_DNA"/>
</dbReference>
<keyword evidence="2" id="KW-1185">Reference proteome</keyword>
<dbReference type="Proteomes" id="UP000663722">
    <property type="component" value="Chromosome"/>
</dbReference>
<dbReference type="KEGG" id="dmm:dnm_038920"/>
<evidence type="ECO:0000313" key="2">
    <source>
        <dbReference type="Proteomes" id="UP000663722"/>
    </source>
</evidence>